<protein>
    <submittedName>
        <fullName evidence="2">Uncharacterized protein</fullName>
    </submittedName>
</protein>
<name>A0ABT0FUD0_9ACTN</name>
<dbReference type="Proteomes" id="UP001317259">
    <property type="component" value="Unassembled WGS sequence"/>
</dbReference>
<dbReference type="RefSeq" id="WP_242380983.1">
    <property type="nucleotide sequence ID" value="NZ_JAKRKC020000001.1"/>
</dbReference>
<accession>A0ABT0FUD0</accession>
<evidence type="ECO:0000313" key="3">
    <source>
        <dbReference type="Proteomes" id="UP001317259"/>
    </source>
</evidence>
<evidence type="ECO:0000313" key="2">
    <source>
        <dbReference type="EMBL" id="MCK2215778.1"/>
    </source>
</evidence>
<feature type="region of interest" description="Disordered" evidence="1">
    <location>
        <begin position="1"/>
        <end position="51"/>
    </location>
</feature>
<gene>
    <name evidence="2" type="ORF">MF672_018550</name>
</gene>
<sequence>MAQDARKSKSGGKDKNKGKAKGTTQGRTAAPDNKSGAGKAEDWKNVPGEQS</sequence>
<feature type="compositionally biased region" description="Basic and acidic residues" evidence="1">
    <location>
        <begin position="1"/>
        <end position="17"/>
    </location>
</feature>
<keyword evidence="3" id="KW-1185">Reference proteome</keyword>
<proteinExistence type="predicted"/>
<evidence type="ECO:0000256" key="1">
    <source>
        <dbReference type="SAM" id="MobiDB-lite"/>
    </source>
</evidence>
<organism evidence="2 3">
    <name type="scientific">Actinomadura luzonensis</name>
    <dbReference type="NCBI Taxonomy" id="2805427"/>
    <lineage>
        <taxon>Bacteria</taxon>
        <taxon>Bacillati</taxon>
        <taxon>Actinomycetota</taxon>
        <taxon>Actinomycetes</taxon>
        <taxon>Streptosporangiales</taxon>
        <taxon>Thermomonosporaceae</taxon>
        <taxon>Actinomadura</taxon>
    </lineage>
</organism>
<comment type="caution">
    <text evidence="2">The sequence shown here is derived from an EMBL/GenBank/DDBJ whole genome shotgun (WGS) entry which is preliminary data.</text>
</comment>
<dbReference type="EMBL" id="JAKRKC020000001">
    <property type="protein sequence ID" value="MCK2215778.1"/>
    <property type="molecule type" value="Genomic_DNA"/>
</dbReference>
<reference evidence="2 3" key="1">
    <citation type="submission" date="2022-04" db="EMBL/GenBank/DDBJ databases">
        <title>Genome draft of Actinomadura sp. ATCC 31491.</title>
        <authorList>
            <person name="Shi X."/>
            <person name="Du Y."/>
        </authorList>
    </citation>
    <scope>NUCLEOTIDE SEQUENCE [LARGE SCALE GENOMIC DNA]</scope>
    <source>
        <strain evidence="2 3">ATCC 31491</strain>
    </source>
</reference>